<sequence>GKLPGIITGSLKTPPTALRSENDDIESRIEKLECYIAELKKSIPTKNEVLAADEMKETILDRAAHLSCASLLKEHLQQP</sequence>
<protein>
    <recommendedName>
        <fullName evidence="3">DUF1327 domain-containing protein</fullName>
    </recommendedName>
</protein>
<proteinExistence type="predicted"/>
<dbReference type="EMBL" id="VRXD01000222">
    <property type="protein sequence ID" value="TXQ22769.1"/>
    <property type="molecule type" value="Genomic_DNA"/>
</dbReference>
<name>A0AB74M813_ECOLX</name>
<gene>
    <name evidence="1" type="ORF">FV293_28270</name>
</gene>
<reference evidence="1 2" key="1">
    <citation type="submission" date="2019-08" db="EMBL/GenBank/DDBJ databases">
        <title>Whole genome analysis of cultivated E. coli strains isolated from CD patients and healthy donors.</title>
        <authorList>
            <person name="Siniagina M.N."/>
            <person name="Markelova M.I."/>
            <person name="Laikov A.V."/>
            <person name="Boulygina E.A."/>
            <person name="Khusnutdinova D.R."/>
            <person name="Kharchenko A."/>
            <person name="Grigoryeva T.V."/>
        </authorList>
    </citation>
    <scope>NUCLEOTIDE SEQUENCE [LARGE SCALE GENOMIC DNA]</scope>
    <source>
        <strain evidence="1 2">1_45_11</strain>
    </source>
</reference>
<evidence type="ECO:0008006" key="3">
    <source>
        <dbReference type="Google" id="ProtNLM"/>
    </source>
</evidence>
<organism evidence="1 2">
    <name type="scientific">Escherichia coli</name>
    <dbReference type="NCBI Taxonomy" id="562"/>
    <lineage>
        <taxon>Bacteria</taxon>
        <taxon>Pseudomonadati</taxon>
        <taxon>Pseudomonadota</taxon>
        <taxon>Gammaproteobacteria</taxon>
        <taxon>Enterobacterales</taxon>
        <taxon>Enterobacteriaceae</taxon>
        <taxon>Escherichia</taxon>
    </lineage>
</organism>
<evidence type="ECO:0000313" key="2">
    <source>
        <dbReference type="Proteomes" id="UP000321295"/>
    </source>
</evidence>
<accession>A0AB74M813</accession>
<feature type="non-terminal residue" evidence="1">
    <location>
        <position position="1"/>
    </location>
</feature>
<comment type="caution">
    <text evidence="1">The sequence shown here is derived from an EMBL/GenBank/DDBJ whole genome shotgun (WGS) entry which is preliminary data.</text>
</comment>
<dbReference type="Proteomes" id="UP000321295">
    <property type="component" value="Unassembled WGS sequence"/>
</dbReference>
<evidence type="ECO:0000313" key="1">
    <source>
        <dbReference type="EMBL" id="TXQ22769.1"/>
    </source>
</evidence>
<dbReference type="AlphaFoldDB" id="A0AB74M813"/>